<dbReference type="InterPro" id="IPR036890">
    <property type="entry name" value="HATPase_C_sf"/>
</dbReference>
<dbReference type="PANTHER" id="PTHR43711:SF1">
    <property type="entry name" value="HISTIDINE KINASE 1"/>
    <property type="match status" value="1"/>
</dbReference>
<dbReference type="InterPro" id="IPR005467">
    <property type="entry name" value="His_kinase_dom"/>
</dbReference>
<dbReference type="Gene3D" id="1.10.287.130">
    <property type="match status" value="1"/>
</dbReference>
<dbReference type="PROSITE" id="PS50109">
    <property type="entry name" value="HIS_KIN"/>
    <property type="match status" value="1"/>
</dbReference>
<dbReference type="CDD" id="cd00082">
    <property type="entry name" value="HisKA"/>
    <property type="match status" value="1"/>
</dbReference>
<name>A0ABZ0B263_9BURK</name>
<organism evidence="8 9">
    <name type="scientific">Rhodoferax mekongensis</name>
    <dbReference type="NCBI Taxonomy" id="3068341"/>
    <lineage>
        <taxon>Bacteria</taxon>
        <taxon>Pseudomonadati</taxon>
        <taxon>Pseudomonadota</taxon>
        <taxon>Betaproteobacteria</taxon>
        <taxon>Burkholderiales</taxon>
        <taxon>Comamonadaceae</taxon>
        <taxon>Rhodoferax</taxon>
    </lineage>
</organism>
<keyword evidence="6" id="KW-1133">Transmembrane helix</keyword>
<evidence type="ECO:0000256" key="6">
    <source>
        <dbReference type="SAM" id="Phobius"/>
    </source>
</evidence>
<feature type="transmembrane region" description="Helical" evidence="6">
    <location>
        <begin position="91"/>
        <end position="110"/>
    </location>
</feature>
<dbReference type="Proteomes" id="UP001302257">
    <property type="component" value="Chromosome"/>
</dbReference>
<evidence type="ECO:0000313" key="8">
    <source>
        <dbReference type="EMBL" id="WNO05784.1"/>
    </source>
</evidence>
<evidence type="ECO:0000313" key="9">
    <source>
        <dbReference type="Proteomes" id="UP001302257"/>
    </source>
</evidence>
<accession>A0ABZ0B263</accession>
<dbReference type="EMBL" id="CP132507">
    <property type="protein sequence ID" value="WNO05784.1"/>
    <property type="molecule type" value="Genomic_DNA"/>
</dbReference>
<evidence type="ECO:0000256" key="5">
    <source>
        <dbReference type="ARBA" id="ARBA00023012"/>
    </source>
</evidence>
<comment type="catalytic activity">
    <reaction evidence="1">
        <text>ATP + protein L-histidine = ADP + protein N-phospho-L-histidine.</text>
        <dbReference type="EC" id="2.7.13.3"/>
    </reaction>
</comment>
<keyword evidence="5" id="KW-0902">Two-component regulatory system</keyword>
<keyword evidence="9" id="KW-1185">Reference proteome</keyword>
<dbReference type="PANTHER" id="PTHR43711">
    <property type="entry name" value="TWO-COMPONENT HISTIDINE KINASE"/>
    <property type="match status" value="1"/>
</dbReference>
<feature type="transmembrane region" description="Helical" evidence="6">
    <location>
        <begin position="166"/>
        <end position="186"/>
    </location>
</feature>
<evidence type="ECO:0000259" key="7">
    <source>
        <dbReference type="PROSITE" id="PS50109"/>
    </source>
</evidence>
<dbReference type="EC" id="2.7.13.3" evidence="2"/>
<dbReference type="SMART" id="SM00388">
    <property type="entry name" value="HisKA"/>
    <property type="match status" value="1"/>
</dbReference>
<feature type="transmembrane region" description="Helical" evidence="6">
    <location>
        <begin position="28"/>
        <end position="45"/>
    </location>
</feature>
<dbReference type="CDD" id="cd00075">
    <property type="entry name" value="HATPase"/>
    <property type="match status" value="1"/>
</dbReference>
<dbReference type="InterPro" id="IPR003594">
    <property type="entry name" value="HATPase_dom"/>
</dbReference>
<keyword evidence="6" id="KW-0472">Membrane</keyword>
<dbReference type="SUPFAM" id="SSF47384">
    <property type="entry name" value="Homodimeric domain of signal transducing histidine kinase"/>
    <property type="match status" value="1"/>
</dbReference>
<evidence type="ECO:0000256" key="1">
    <source>
        <dbReference type="ARBA" id="ARBA00000085"/>
    </source>
</evidence>
<feature type="transmembrane region" description="Helical" evidence="6">
    <location>
        <begin position="51"/>
        <end position="70"/>
    </location>
</feature>
<dbReference type="Pfam" id="PF00512">
    <property type="entry name" value="HisKA"/>
    <property type="match status" value="1"/>
</dbReference>
<dbReference type="GO" id="GO:0016301">
    <property type="term" value="F:kinase activity"/>
    <property type="evidence" value="ECO:0007669"/>
    <property type="project" value="UniProtKB-KW"/>
</dbReference>
<protein>
    <recommendedName>
        <fullName evidence="2">histidine kinase</fullName>
        <ecNumber evidence="2">2.7.13.3</ecNumber>
    </recommendedName>
</protein>
<keyword evidence="6" id="KW-0812">Transmembrane</keyword>
<dbReference type="InterPro" id="IPR036097">
    <property type="entry name" value="HisK_dim/P_sf"/>
</dbReference>
<sequence length="449" mass="49397">MYATKQPETLAHYEELEFARYFANDIRYPYVSYLAMAVLGTWLLRSNYPDTYVALWLLLGFGVTAWRECLVRQLRPQLAAGMRAGPALRSFTGVSLALGMFWGIFVGMHVDPRDPMRIMLAGAFVTGHIGGAVTPLSSYLPAFYAFAVPVLLPGVVRLAISGEPLAVALAGLSMAYFSTMSGYAHITNRLHRESMRLRFDNQRLIADLEQRNAEVESASRNKSLFLAGVSHDLKQPIRAIGMYTGFLRHSAAKGLDNVVTIQTAEKIEAAASAVHRQISRLLELSRLESGAMPVHLEVIQLTDVLLPVYELLAGEAKARGVQLRLASGRSHRVWADRRMLESVLTNFISNALKHAEGGRVYVGTRLRTSYPQGQQLCIEVRDNGAGIPEHQLPLLFDAYRSFDDRHGSESHGLGLALAKAQASFLGCEIDVSSRLGCGSTFTLCGLRTA</sequence>
<dbReference type="SMART" id="SM00387">
    <property type="entry name" value="HATPase_c"/>
    <property type="match status" value="1"/>
</dbReference>
<dbReference type="InterPro" id="IPR003661">
    <property type="entry name" value="HisK_dim/P_dom"/>
</dbReference>
<dbReference type="Pfam" id="PF02518">
    <property type="entry name" value="HATPase_c"/>
    <property type="match status" value="1"/>
</dbReference>
<keyword evidence="3" id="KW-0808">Transferase</keyword>
<gene>
    <name evidence="8" type="ORF">RAN89_04950</name>
</gene>
<keyword evidence="4 8" id="KW-0418">Kinase</keyword>
<evidence type="ECO:0000256" key="2">
    <source>
        <dbReference type="ARBA" id="ARBA00012438"/>
    </source>
</evidence>
<evidence type="ECO:0000256" key="4">
    <source>
        <dbReference type="ARBA" id="ARBA00022777"/>
    </source>
</evidence>
<evidence type="ECO:0000256" key="3">
    <source>
        <dbReference type="ARBA" id="ARBA00022679"/>
    </source>
</evidence>
<dbReference type="Gene3D" id="3.30.565.10">
    <property type="entry name" value="Histidine kinase-like ATPase, C-terminal domain"/>
    <property type="match status" value="1"/>
</dbReference>
<feature type="domain" description="Histidine kinase" evidence="7">
    <location>
        <begin position="228"/>
        <end position="443"/>
    </location>
</feature>
<dbReference type="InterPro" id="IPR050736">
    <property type="entry name" value="Sensor_HK_Regulatory"/>
</dbReference>
<reference evidence="8 9" key="1">
    <citation type="submission" date="2023-08" db="EMBL/GenBank/DDBJ databases">
        <title>Rhodoferax potami sp. nov. and Rhodoferax mekongensis sp. nov., isolated from the Mekong River in Thailand.</title>
        <authorList>
            <person name="Kitikhun S."/>
            <person name="Charoenyingcharoen P."/>
            <person name="Siriarchawattana P."/>
            <person name="Likhitrattanapisal S."/>
            <person name="Nilsakha T."/>
            <person name="Chanpet A."/>
            <person name="Rattanawaree P."/>
            <person name="Ingsriswang S."/>
        </authorList>
    </citation>
    <scope>NUCLEOTIDE SEQUENCE [LARGE SCALE GENOMIC DNA]</scope>
    <source>
        <strain evidence="8 9">TBRC 17307</strain>
    </source>
</reference>
<proteinExistence type="predicted"/>
<dbReference type="RefSeq" id="WP_313868519.1">
    <property type="nucleotide sequence ID" value="NZ_CP132507.1"/>
</dbReference>
<dbReference type="SUPFAM" id="SSF55874">
    <property type="entry name" value="ATPase domain of HSP90 chaperone/DNA topoisomerase II/histidine kinase"/>
    <property type="match status" value="1"/>
</dbReference>